<keyword evidence="1" id="KW-0732">Signal</keyword>
<accession>A0A975DF36</accession>
<evidence type="ECO:0000256" key="1">
    <source>
        <dbReference type="SAM" id="SignalP"/>
    </source>
</evidence>
<protein>
    <submittedName>
        <fullName evidence="2">Phosphate ABC transporter substrate-binding protein</fullName>
    </submittedName>
</protein>
<reference evidence="2" key="1">
    <citation type="submission" date="2021-03" db="EMBL/GenBank/DDBJ databases">
        <title>Complete Genome of Pseudoalteromonas xiamenensis STKMTI.2, a new potential marine bacterium producing anti-Vibrio compounds.</title>
        <authorList>
            <person name="Handayani D.P."/>
            <person name="Isnansetyo A."/>
            <person name="Istiqomah I."/>
            <person name="Jumina J."/>
        </authorList>
    </citation>
    <scope>NUCLEOTIDE SEQUENCE</scope>
    <source>
        <strain evidence="2">STKMTI.2</strain>
    </source>
</reference>
<sequence>MKRLLFAATILFSATTIAEVAIIVHPSNSNTFSDSDLKNLYLGKKKTFPDGSEAIPLNLEEGGDGRTYFNQTALEKSDAQLKAYWSKLVFTGKGTPPKEVTQDEMMKLVSSNPSTIGYVDASAVSDAVKVIKKY</sequence>
<name>A0A975DF36_9GAMM</name>
<dbReference type="Proteomes" id="UP000664904">
    <property type="component" value="Chromosome"/>
</dbReference>
<feature type="signal peptide" evidence="1">
    <location>
        <begin position="1"/>
        <end position="18"/>
    </location>
</feature>
<dbReference type="KEGG" id="pxi:J5O05_12075"/>
<dbReference type="Gene3D" id="3.40.190.10">
    <property type="entry name" value="Periplasmic binding protein-like II"/>
    <property type="match status" value="1"/>
</dbReference>
<dbReference type="EMBL" id="CP072133">
    <property type="protein sequence ID" value="QTH70666.1"/>
    <property type="molecule type" value="Genomic_DNA"/>
</dbReference>
<evidence type="ECO:0000313" key="2">
    <source>
        <dbReference type="EMBL" id="QTH70666.1"/>
    </source>
</evidence>
<dbReference type="RefSeq" id="WP_208842250.1">
    <property type="nucleotide sequence ID" value="NZ_CP072133.1"/>
</dbReference>
<dbReference type="AlphaFoldDB" id="A0A975DF36"/>
<proteinExistence type="predicted"/>
<evidence type="ECO:0000313" key="3">
    <source>
        <dbReference type="Proteomes" id="UP000664904"/>
    </source>
</evidence>
<feature type="chain" id="PRO_5038136062" evidence="1">
    <location>
        <begin position="19"/>
        <end position="134"/>
    </location>
</feature>
<gene>
    <name evidence="2" type="ORF">J5O05_12075</name>
</gene>
<organism evidence="2 3">
    <name type="scientific">Pseudoalteromonas xiamenensis</name>
    <dbReference type="NCBI Taxonomy" id="882626"/>
    <lineage>
        <taxon>Bacteria</taxon>
        <taxon>Pseudomonadati</taxon>
        <taxon>Pseudomonadota</taxon>
        <taxon>Gammaproteobacteria</taxon>
        <taxon>Alteromonadales</taxon>
        <taxon>Pseudoalteromonadaceae</taxon>
        <taxon>Pseudoalteromonas</taxon>
    </lineage>
</organism>
<dbReference type="SUPFAM" id="SSF53850">
    <property type="entry name" value="Periplasmic binding protein-like II"/>
    <property type="match status" value="1"/>
</dbReference>
<keyword evidence="3" id="KW-1185">Reference proteome</keyword>